<evidence type="ECO:0000313" key="2">
    <source>
        <dbReference type="EMBL" id="ABO17983.1"/>
    </source>
</evidence>
<name>A3PE08_PROM0</name>
<dbReference type="EMBL" id="CP000576">
    <property type="protein sequence ID" value="ABO17983.1"/>
    <property type="molecule type" value="Genomic_DNA"/>
</dbReference>
<keyword evidence="3" id="KW-1185">Reference proteome</keyword>
<protein>
    <submittedName>
        <fullName evidence="2">Uncharacterized protein</fullName>
    </submittedName>
</protein>
<accession>A3PE08</accession>
<sequence length="76" mass="9143">MTEKINWQRELLESGKFNDKFSKNLLENGAKNFMQGIYLGYMYSRWRKIRGLDKDDPIENKGQMQSSFKDFEKKIK</sequence>
<feature type="region of interest" description="Disordered" evidence="1">
    <location>
        <begin position="57"/>
        <end position="76"/>
    </location>
</feature>
<gene>
    <name evidence="2" type="ordered locus">P9301_13601</name>
</gene>
<dbReference type="RefSeq" id="WP_011863294.1">
    <property type="nucleotide sequence ID" value="NC_009091.1"/>
</dbReference>
<dbReference type="AlphaFoldDB" id="A3PE08"/>
<dbReference type="OrthoDB" id="541087at2"/>
<proteinExistence type="predicted"/>
<reference evidence="2 3" key="1">
    <citation type="journal article" date="2007" name="PLoS Genet.">
        <title>Patterns and implications of gene gain and loss in the evolution of Prochlorococcus.</title>
        <authorList>
            <person name="Kettler G.C."/>
            <person name="Martiny A.C."/>
            <person name="Huang K."/>
            <person name="Zucker J."/>
            <person name="Coleman M.L."/>
            <person name="Rodrigue S."/>
            <person name="Chen F."/>
            <person name="Lapidus A."/>
            <person name="Ferriera S."/>
            <person name="Johnson J."/>
            <person name="Steglich C."/>
            <person name="Church G.M."/>
            <person name="Richardson P."/>
            <person name="Chisholm S.W."/>
        </authorList>
    </citation>
    <scope>NUCLEOTIDE SEQUENCE [LARGE SCALE GENOMIC DNA]</scope>
    <source>
        <strain evidence="2 3">MIT 9301</strain>
    </source>
</reference>
<dbReference type="eggNOG" id="ENOG5030UX1">
    <property type="taxonomic scope" value="Bacteria"/>
</dbReference>
<dbReference type="KEGG" id="pmg:P9301_13601"/>
<dbReference type="Proteomes" id="UP000001430">
    <property type="component" value="Chromosome"/>
</dbReference>
<evidence type="ECO:0000256" key="1">
    <source>
        <dbReference type="SAM" id="MobiDB-lite"/>
    </source>
</evidence>
<organism evidence="2 3">
    <name type="scientific">Prochlorococcus marinus (strain MIT 9301)</name>
    <dbReference type="NCBI Taxonomy" id="167546"/>
    <lineage>
        <taxon>Bacteria</taxon>
        <taxon>Bacillati</taxon>
        <taxon>Cyanobacteriota</taxon>
        <taxon>Cyanophyceae</taxon>
        <taxon>Synechococcales</taxon>
        <taxon>Prochlorococcaceae</taxon>
        <taxon>Prochlorococcus</taxon>
    </lineage>
</organism>
<dbReference type="HOGENOM" id="CLU_180776_0_0_3"/>
<evidence type="ECO:0000313" key="3">
    <source>
        <dbReference type="Proteomes" id="UP000001430"/>
    </source>
</evidence>